<evidence type="ECO:0000313" key="3">
    <source>
        <dbReference type="EMBL" id="CEM48449.1"/>
    </source>
</evidence>
<feature type="region of interest" description="Disordered" evidence="2">
    <location>
        <begin position="1602"/>
        <end position="1638"/>
    </location>
</feature>
<feature type="region of interest" description="Disordered" evidence="2">
    <location>
        <begin position="1792"/>
        <end position="1824"/>
    </location>
</feature>
<feature type="region of interest" description="Disordered" evidence="2">
    <location>
        <begin position="110"/>
        <end position="137"/>
    </location>
</feature>
<feature type="region of interest" description="Disordered" evidence="2">
    <location>
        <begin position="1233"/>
        <end position="1252"/>
    </location>
</feature>
<feature type="region of interest" description="Disordered" evidence="2">
    <location>
        <begin position="571"/>
        <end position="596"/>
    </location>
</feature>
<evidence type="ECO:0000256" key="2">
    <source>
        <dbReference type="SAM" id="MobiDB-lite"/>
    </source>
</evidence>
<feature type="region of interest" description="Disordered" evidence="2">
    <location>
        <begin position="1"/>
        <end position="20"/>
    </location>
</feature>
<name>A0A0G4HVE5_9ALVE</name>
<feature type="region of interest" description="Disordered" evidence="2">
    <location>
        <begin position="1480"/>
        <end position="1505"/>
    </location>
</feature>
<dbReference type="InterPro" id="IPR051553">
    <property type="entry name" value="Ran_GTPase-activating"/>
</dbReference>
<feature type="compositionally biased region" description="Polar residues" evidence="2">
    <location>
        <begin position="1887"/>
        <end position="1902"/>
    </location>
</feature>
<feature type="repeat" description="RCC1" evidence="1">
    <location>
        <begin position="1510"/>
        <end position="1557"/>
    </location>
</feature>
<protein>
    <submittedName>
        <fullName evidence="3">Uncharacterized protein</fullName>
    </submittedName>
</protein>
<feature type="compositionally biased region" description="Polar residues" evidence="2">
    <location>
        <begin position="445"/>
        <end position="458"/>
    </location>
</feature>
<dbReference type="VEuPathDB" id="CryptoDB:Cvel_8848"/>
<feature type="region of interest" description="Disordered" evidence="2">
    <location>
        <begin position="611"/>
        <end position="632"/>
    </location>
</feature>
<feature type="compositionally biased region" description="Low complexity" evidence="2">
    <location>
        <begin position="1626"/>
        <end position="1638"/>
    </location>
</feature>
<dbReference type="GO" id="GO:0005737">
    <property type="term" value="C:cytoplasm"/>
    <property type="evidence" value="ECO:0007669"/>
    <property type="project" value="TreeGrafter"/>
</dbReference>
<reference evidence="3" key="1">
    <citation type="submission" date="2014-11" db="EMBL/GenBank/DDBJ databases">
        <authorList>
            <person name="Otto D Thomas"/>
            <person name="Naeem Raeece"/>
        </authorList>
    </citation>
    <scope>NUCLEOTIDE SEQUENCE</scope>
</reference>
<feature type="region of interest" description="Disordered" evidence="2">
    <location>
        <begin position="404"/>
        <end position="482"/>
    </location>
</feature>
<dbReference type="PANTHER" id="PTHR45982">
    <property type="entry name" value="REGULATOR OF CHROMOSOME CONDENSATION"/>
    <property type="match status" value="1"/>
</dbReference>
<feature type="region of interest" description="Disordered" evidence="2">
    <location>
        <begin position="1690"/>
        <end position="1720"/>
    </location>
</feature>
<dbReference type="PANTHER" id="PTHR45982:SF1">
    <property type="entry name" value="REGULATOR OF CHROMOSOME CONDENSATION"/>
    <property type="match status" value="1"/>
</dbReference>
<feature type="compositionally biased region" description="Polar residues" evidence="2">
    <location>
        <begin position="123"/>
        <end position="137"/>
    </location>
</feature>
<accession>A0A0G4HVE5</accession>
<feature type="region of interest" description="Disordered" evidence="2">
    <location>
        <begin position="2042"/>
        <end position="2088"/>
    </location>
</feature>
<feature type="compositionally biased region" description="Low complexity" evidence="2">
    <location>
        <begin position="711"/>
        <end position="721"/>
    </location>
</feature>
<feature type="region of interest" description="Disordered" evidence="2">
    <location>
        <begin position="967"/>
        <end position="990"/>
    </location>
</feature>
<feature type="region of interest" description="Disordered" evidence="2">
    <location>
        <begin position="167"/>
        <end position="187"/>
    </location>
</feature>
<dbReference type="InterPro" id="IPR000408">
    <property type="entry name" value="Reg_chr_condens"/>
</dbReference>
<feature type="compositionally biased region" description="Acidic residues" evidence="2">
    <location>
        <begin position="1703"/>
        <end position="1718"/>
    </location>
</feature>
<feature type="region of interest" description="Disordered" evidence="2">
    <location>
        <begin position="1327"/>
        <end position="1368"/>
    </location>
</feature>
<feature type="compositionally biased region" description="Basic and acidic residues" evidence="2">
    <location>
        <begin position="413"/>
        <end position="429"/>
    </location>
</feature>
<dbReference type="GO" id="GO:0005085">
    <property type="term" value="F:guanyl-nucleotide exchange factor activity"/>
    <property type="evidence" value="ECO:0007669"/>
    <property type="project" value="TreeGrafter"/>
</dbReference>
<dbReference type="EMBL" id="CDMZ01004040">
    <property type="protein sequence ID" value="CEM48449.1"/>
    <property type="molecule type" value="Genomic_DNA"/>
</dbReference>
<dbReference type="InterPro" id="IPR009091">
    <property type="entry name" value="RCC1/BLIP-II"/>
</dbReference>
<feature type="region of interest" description="Disordered" evidence="2">
    <location>
        <begin position="703"/>
        <end position="730"/>
    </location>
</feature>
<dbReference type="Gene3D" id="2.130.10.30">
    <property type="entry name" value="Regulator of chromosome condensation 1/beta-lactamase-inhibitor protein II"/>
    <property type="match status" value="1"/>
</dbReference>
<gene>
    <name evidence="3" type="ORF">Cvel_8848</name>
</gene>
<feature type="region of interest" description="Disordered" evidence="2">
    <location>
        <begin position="1080"/>
        <end position="1104"/>
    </location>
</feature>
<feature type="region of interest" description="Disordered" evidence="2">
    <location>
        <begin position="914"/>
        <end position="946"/>
    </location>
</feature>
<feature type="compositionally biased region" description="Basic and acidic residues" evidence="2">
    <location>
        <begin position="1488"/>
        <end position="1497"/>
    </location>
</feature>
<feature type="compositionally biased region" description="Basic and acidic residues" evidence="2">
    <location>
        <begin position="1083"/>
        <end position="1094"/>
    </location>
</feature>
<feature type="compositionally biased region" description="Basic and acidic residues" evidence="2">
    <location>
        <begin position="1798"/>
        <end position="1813"/>
    </location>
</feature>
<dbReference type="Pfam" id="PF13540">
    <property type="entry name" value="RCC1_2"/>
    <property type="match status" value="1"/>
</dbReference>
<organism evidence="3">
    <name type="scientific">Chromera velia CCMP2878</name>
    <dbReference type="NCBI Taxonomy" id="1169474"/>
    <lineage>
        <taxon>Eukaryota</taxon>
        <taxon>Sar</taxon>
        <taxon>Alveolata</taxon>
        <taxon>Colpodellida</taxon>
        <taxon>Chromeraceae</taxon>
        <taxon>Chromera</taxon>
    </lineage>
</organism>
<evidence type="ECO:0000256" key="1">
    <source>
        <dbReference type="PROSITE-ProRule" id="PRU00235"/>
    </source>
</evidence>
<dbReference type="SUPFAM" id="SSF50985">
    <property type="entry name" value="RCC1/BLIP-II"/>
    <property type="match status" value="1"/>
</dbReference>
<feature type="region of interest" description="Disordered" evidence="2">
    <location>
        <begin position="807"/>
        <end position="832"/>
    </location>
</feature>
<dbReference type="PROSITE" id="PS00626">
    <property type="entry name" value="RCC1_2"/>
    <property type="match status" value="1"/>
</dbReference>
<feature type="compositionally biased region" description="Basic and acidic residues" evidence="2">
    <location>
        <begin position="1692"/>
        <end position="1702"/>
    </location>
</feature>
<feature type="compositionally biased region" description="Basic and acidic residues" evidence="2">
    <location>
        <begin position="924"/>
        <end position="936"/>
    </location>
</feature>
<dbReference type="Pfam" id="PF00415">
    <property type="entry name" value="RCC1"/>
    <property type="match status" value="1"/>
</dbReference>
<dbReference type="PROSITE" id="PS50012">
    <property type="entry name" value="RCC1_3"/>
    <property type="match status" value="1"/>
</dbReference>
<feature type="region of interest" description="Disordered" evidence="2">
    <location>
        <begin position="1879"/>
        <end position="1976"/>
    </location>
</feature>
<feature type="compositionally biased region" description="Polar residues" evidence="2">
    <location>
        <begin position="1956"/>
        <end position="1966"/>
    </location>
</feature>
<proteinExistence type="predicted"/>
<feature type="compositionally biased region" description="Basic and acidic residues" evidence="2">
    <location>
        <begin position="571"/>
        <end position="588"/>
    </location>
</feature>
<sequence length="2109" mass="224176">MAESPSPVLSGSQEDALKSGKRDPLLLSLISKKADALKDAALLRPLWENLNGGREGYGGASNREALVSAGFPVGEVLLTEHALSAVSNFEDSLERADRCLESLLASAKKENPSAVHSTVDPLRQTNGSKRMDTTSTAKTRNAAIDSVTLLLDSLKVIDALQKQNDQLQSAESSCPQDGIRGANENEDGGPLLRPWDLDLSLREKRAAAGITIDELLVMEALCCNKELFEMRPSMNDPAILYGGNLFSQDGGDRSCQQECILPPVVSLDRLEYLQSSLSTLVSLFSSCSFKEELQRLTGGCGGPPQGFLPLCASDLSKVASLIQAEVAASTNFKSGIGAGPVVFENGGGGADIPWPEAMSEEENSQCLQPCVVGTSIHRNANLPPQRSGHSGTRMVHLKSCRTETAGEGVEQMSGDHSRRAQAVKRRESQADGFPVAAREGARLSPSKTSSGFLRTNLNAHRGGMVESEDEPQPEEKSVKPTQTMKVPHRVFKAARWGDEGGARVVSDFLDSPAALGTDLSDLCALFSSCIEGHCDSPALELVRKLHRDWIPAGGVFGVSPEPSQKEYLERTSESAGERRGEEVCPVDHHNKRKKASEKNLKLAPRIVSGSCGGESGGTLPEQSSSIGGDRTVTGSARSLPLSVSSSGVRTEFAEGNGAAEVPESALHSWVSGPTAGKHADVVFEVRDDRADGERPLMSWTTILGGDREPRSLSSSNSPLSPTGHMKAGRGQGGKFNQWARVFAHTCVIEAFSPKLQEMRIVSRERTPGKERLPIVRIDSRVGLRAFVELLFLLYRPVSLSEGQANRFSLSNTPADTAESLEKGESSSYMQPTSGNCVASEECMGEWDKGDGALILMQAVFASSVYQLPQDFVKRLHCRATEALIRREEKAPSLPVEPPLLAAIASLGVDFHKNEQKRAGRRANGRKESTMTAESHEGVPPAPCSEVPPPPFMKKFRYLSHAAAAATAGEREESSFGQPDKSRGSKGKGWTYGEGSAERLAAAHILTDAHIWAQAENKAETGREREGHDGRMEAAAGIISAVSSALALTSYCLSAPIDKYPSLGGSGLVPVHDTLHGAHPLASRVKDTETGKDEEGGGSGNLPSRSSSFVWGRRLPIALPLPLRAPVEGSEEQANKENDAGLMLLGRVKETEGERQTATSPSPQRRNLMRWGALAILSGCGGQGEPRKETGGDTVDIVEMGGVQGEPRLAATFRGPSGSPASYVVTTTGQLGFLQGDSHRGDEENLTNSGKNKGELRVRVVDVNYFPGLSLSQHAPSAASTPANARLRETASLVCCGESHAIVVTVTGRLFSWGSNFFCQQGNGVRSLEGGTGREGDGEDSEGDGGSSEDRQSSSVLSERGEIGGWEGTESVDMYGGSLGSAGEEVLSLPLGDRVAVRAACGKFHTVVALADGSVWHWGAVVGSSGPLVRRPARCPLVQPGGGGERAGDDGDSDMIPAHSVRAGPSVRFLSAGDGFSVAVTARPPSSLHGDRESRLGDSGDSGESSRSLCWDVFCWGVNEKGQLGLSDLKERESPTRLPLLLLSAASGEEKKISPDDEEGRGYLEEFSAIFNKGDRTIVGMDSGPSHSVILVRREIGNHFQEEKNEGGAQNGASPLSVSCGGEEEASPSPSQSPAGPSSDILEVLVWGGGGMPGPAREEAKTLKVPRLESAHSLLRPQVSSHFEAEAAFSVAEEDKKKQAVKEDTEESAEAEEEEEEESADPHIALALASPSNPAAAGAQKMAILIPPGTTAPSVQCWRSDTFILVGAGLDASSTDATSPTSPFPFKVAIEGVEGQGGSEREREKGSRERERFQQAKSRSFWKEAAGSRIHRMQRLQRHFHLKTMPALSPTSLSSPEEGAGNEQAAYVDLALSRQARIQRGDEETHANDSSSISLSVTAPPQTDNDRRTGARGSIVSVVSAPPDSHRQAQTDHSSLGGAQVTRCPHCKASVPLPPTTIGTARSQNSDDGGFSGVPSAAPVSIGVQQVATHRPHASKRLYIRQEGEVEGGLDRSAHAARDKEKRDKEKEGGGIFWKILSMLKGDEEQDGDGGESSQVKARRSSLLADTPGEKDQAEGPQWAAGEGDADRQNRRASVLLTKQFVLQVGLRIV</sequence>